<dbReference type="OrthoDB" id="192433at2"/>
<keyword evidence="9" id="KW-1185">Reference proteome</keyword>
<keyword evidence="3 7" id="KW-0812">Transmembrane</keyword>
<feature type="transmembrane region" description="Helical" evidence="7">
    <location>
        <begin position="103"/>
        <end position="125"/>
    </location>
</feature>
<reference evidence="8 9" key="1">
    <citation type="submission" date="2018-09" db="EMBL/GenBank/DDBJ databases">
        <authorList>
            <person name="Grouzdev D.S."/>
            <person name="Krutkina M.S."/>
        </authorList>
    </citation>
    <scope>NUCLEOTIDE SEQUENCE [LARGE SCALE GENOMIC DNA]</scope>
    <source>
        <strain evidence="8 9">RmlP001</strain>
    </source>
</reference>
<evidence type="ECO:0000313" key="8">
    <source>
        <dbReference type="EMBL" id="RYB01897.1"/>
    </source>
</evidence>
<dbReference type="Proteomes" id="UP000289411">
    <property type="component" value="Unassembled WGS sequence"/>
</dbReference>
<feature type="transmembrane region" description="Helical" evidence="7">
    <location>
        <begin position="227"/>
        <end position="251"/>
    </location>
</feature>
<feature type="transmembrane region" description="Helical" evidence="7">
    <location>
        <begin position="137"/>
        <end position="156"/>
    </location>
</feature>
<reference evidence="8 9" key="2">
    <citation type="submission" date="2019-02" db="EMBL/GenBank/DDBJ databases">
        <title>'Lichenibacterium ramalinii' gen. nov. sp. nov., 'Lichenibacterium minor' gen. nov. sp. nov.</title>
        <authorList>
            <person name="Pankratov T."/>
        </authorList>
    </citation>
    <scope>NUCLEOTIDE SEQUENCE [LARGE SCALE GENOMIC DNA]</scope>
    <source>
        <strain evidence="8 9">RmlP001</strain>
    </source>
</reference>
<dbReference type="CDD" id="cd06579">
    <property type="entry name" value="TM_PBP1_transp_AraH_like"/>
    <property type="match status" value="1"/>
</dbReference>
<feature type="transmembrane region" description="Helical" evidence="7">
    <location>
        <begin position="25"/>
        <end position="44"/>
    </location>
</feature>
<dbReference type="AlphaFoldDB" id="A0A4V1RI08"/>
<keyword evidence="5 7" id="KW-0472">Membrane</keyword>
<feature type="transmembrane region" description="Helical" evidence="7">
    <location>
        <begin position="65"/>
        <end position="83"/>
    </location>
</feature>
<sequence>MTVQTQDPLSTAAPPSPRAPRGARMGLVLSLTLFGLLLVLWIALSISTETFLTERNLSNLMRQGAMVAIIAVGQTFVIITAGIDLSVGAVVGVSSVAVSLMMVHGFGIAGAVALTVLMGVAIGAFHGFGIVQLGLPPFIMTLATLTALRGIGLLVTNGATISGLPGSFTDFSLSSFLGIPSLFWMVILVAVPAYVLLQHTRWGRYLYAIGSNAEAARLTGVDVKGMIYLAYMVSAGLAAVVGVLLAARIGIGNATQGEGWELQAIASSVIGGTSLFGAVGSVQGPLLGSFILTTINNGANLLAVNPFWQRIITGGLIIVIVYFDQLRRKRR</sequence>
<comment type="subcellular location">
    <subcellularLocation>
        <location evidence="1">Cell membrane</location>
        <topology evidence="1">Multi-pass membrane protein</topology>
    </subcellularLocation>
</comment>
<evidence type="ECO:0000256" key="7">
    <source>
        <dbReference type="SAM" id="Phobius"/>
    </source>
</evidence>
<dbReference type="PANTHER" id="PTHR32196:SF72">
    <property type="entry name" value="RIBOSE IMPORT PERMEASE PROTEIN RBSC"/>
    <property type="match status" value="1"/>
</dbReference>
<proteinExistence type="predicted"/>
<comment type="caution">
    <text evidence="8">The sequence shown here is derived from an EMBL/GenBank/DDBJ whole genome shotgun (WGS) entry which is preliminary data.</text>
</comment>
<evidence type="ECO:0000256" key="5">
    <source>
        <dbReference type="ARBA" id="ARBA00023136"/>
    </source>
</evidence>
<dbReference type="GO" id="GO:0005886">
    <property type="term" value="C:plasma membrane"/>
    <property type="evidence" value="ECO:0007669"/>
    <property type="project" value="UniProtKB-SubCell"/>
</dbReference>
<evidence type="ECO:0000256" key="3">
    <source>
        <dbReference type="ARBA" id="ARBA00022692"/>
    </source>
</evidence>
<evidence type="ECO:0000256" key="2">
    <source>
        <dbReference type="ARBA" id="ARBA00022475"/>
    </source>
</evidence>
<evidence type="ECO:0000256" key="6">
    <source>
        <dbReference type="SAM" id="MobiDB-lite"/>
    </source>
</evidence>
<keyword evidence="2" id="KW-1003">Cell membrane</keyword>
<organism evidence="8 9">
    <name type="scientific">Lichenibacterium ramalinae</name>
    <dbReference type="NCBI Taxonomy" id="2316527"/>
    <lineage>
        <taxon>Bacteria</taxon>
        <taxon>Pseudomonadati</taxon>
        <taxon>Pseudomonadota</taxon>
        <taxon>Alphaproteobacteria</taxon>
        <taxon>Hyphomicrobiales</taxon>
        <taxon>Lichenihabitantaceae</taxon>
        <taxon>Lichenibacterium</taxon>
    </lineage>
</organism>
<evidence type="ECO:0000313" key="9">
    <source>
        <dbReference type="Proteomes" id="UP000289411"/>
    </source>
</evidence>
<dbReference type="PANTHER" id="PTHR32196">
    <property type="entry name" value="ABC TRANSPORTER PERMEASE PROTEIN YPHD-RELATED-RELATED"/>
    <property type="match status" value="1"/>
</dbReference>
<gene>
    <name evidence="8" type="ORF">D3272_23640</name>
</gene>
<dbReference type="Pfam" id="PF02653">
    <property type="entry name" value="BPD_transp_2"/>
    <property type="match status" value="1"/>
</dbReference>
<dbReference type="RefSeq" id="WP_129221682.1">
    <property type="nucleotide sequence ID" value="NZ_QYBC01000026.1"/>
</dbReference>
<evidence type="ECO:0000256" key="1">
    <source>
        <dbReference type="ARBA" id="ARBA00004651"/>
    </source>
</evidence>
<dbReference type="EMBL" id="QYBC01000026">
    <property type="protein sequence ID" value="RYB01897.1"/>
    <property type="molecule type" value="Genomic_DNA"/>
</dbReference>
<keyword evidence="4 7" id="KW-1133">Transmembrane helix</keyword>
<name>A0A4V1RI08_9HYPH</name>
<dbReference type="InterPro" id="IPR001851">
    <property type="entry name" value="ABC_transp_permease"/>
</dbReference>
<accession>A0A4V1RI08</accession>
<evidence type="ECO:0000256" key="4">
    <source>
        <dbReference type="ARBA" id="ARBA00022989"/>
    </source>
</evidence>
<feature type="region of interest" description="Disordered" evidence="6">
    <location>
        <begin position="1"/>
        <end position="20"/>
    </location>
</feature>
<protein>
    <submittedName>
        <fullName evidence="8">ABC transporter permease</fullName>
    </submittedName>
</protein>
<dbReference type="GO" id="GO:0022857">
    <property type="term" value="F:transmembrane transporter activity"/>
    <property type="evidence" value="ECO:0007669"/>
    <property type="project" value="InterPro"/>
</dbReference>
<feature type="transmembrane region" description="Helical" evidence="7">
    <location>
        <begin position="307"/>
        <end position="323"/>
    </location>
</feature>
<feature type="transmembrane region" description="Helical" evidence="7">
    <location>
        <begin position="176"/>
        <end position="197"/>
    </location>
</feature>